<name>A0A067SZS9_GALM3</name>
<dbReference type="STRING" id="685588.A0A067SZS9"/>
<keyword evidence="1" id="KW-1133">Transmembrane helix</keyword>
<dbReference type="Proteomes" id="UP000027222">
    <property type="component" value="Unassembled WGS sequence"/>
</dbReference>
<dbReference type="HOGENOM" id="CLU_060549_0_0_1"/>
<evidence type="ECO:0000313" key="3">
    <source>
        <dbReference type="EMBL" id="KDR73194.1"/>
    </source>
</evidence>
<dbReference type="InterPro" id="IPR045340">
    <property type="entry name" value="DUF6533"/>
</dbReference>
<keyword evidence="1" id="KW-0812">Transmembrane</keyword>
<keyword evidence="4" id="KW-1185">Reference proteome</keyword>
<feature type="transmembrane region" description="Helical" evidence="1">
    <location>
        <begin position="94"/>
        <end position="112"/>
    </location>
</feature>
<dbReference type="EMBL" id="KL142386">
    <property type="protein sequence ID" value="KDR73194.1"/>
    <property type="molecule type" value="Genomic_DNA"/>
</dbReference>
<feature type="transmembrane region" description="Helical" evidence="1">
    <location>
        <begin position="64"/>
        <end position="82"/>
    </location>
</feature>
<dbReference type="OrthoDB" id="3038990at2759"/>
<feature type="transmembrane region" description="Helical" evidence="1">
    <location>
        <begin position="21"/>
        <end position="44"/>
    </location>
</feature>
<feature type="transmembrane region" description="Helical" evidence="1">
    <location>
        <begin position="224"/>
        <end position="245"/>
    </location>
</feature>
<proteinExistence type="predicted"/>
<evidence type="ECO:0000259" key="2">
    <source>
        <dbReference type="Pfam" id="PF20151"/>
    </source>
</evidence>
<evidence type="ECO:0000256" key="1">
    <source>
        <dbReference type="SAM" id="Phobius"/>
    </source>
</evidence>
<gene>
    <name evidence="3" type="ORF">GALMADRAFT_724171</name>
</gene>
<dbReference type="Pfam" id="PF20151">
    <property type="entry name" value="DUF6533"/>
    <property type="match status" value="1"/>
</dbReference>
<feature type="domain" description="DUF6533" evidence="2">
    <location>
        <begin position="30"/>
        <end position="68"/>
    </location>
</feature>
<feature type="transmembrane region" description="Helical" evidence="1">
    <location>
        <begin position="165"/>
        <end position="183"/>
    </location>
</feature>
<protein>
    <recommendedName>
        <fullName evidence="2">DUF6533 domain-containing protein</fullName>
    </recommendedName>
</protein>
<dbReference type="AlphaFoldDB" id="A0A067SZS9"/>
<feature type="transmembrane region" description="Helical" evidence="1">
    <location>
        <begin position="119"/>
        <end position="140"/>
    </location>
</feature>
<evidence type="ECO:0000313" key="4">
    <source>
        <dbReference type="Proteomes" id="UP000027222"/>
    </source>
</evidence>
<sequence length="347" mass="38831">MSNISELPNPFTPMAFIPPELAFQITIATYVLVGSVSVLIWDILLNLQTDLKMLLKRPLRMPTIIYFISSSLAYLLGITTLQTSPVGHCQNVHYIQFLYPIVVPSTSLLFFFRIRAMYLGNNVVIVFFFFMWLAVIGGSLTPTQGLFGTNIGTTKYCLNSHLEPYVAAACIIPFVNDTLVFCATSWRLMQNSYVDTTIKNGVSVMVFGRHLPSFPRSLLQDGQAYYLTTITLNLVTSCMFFNLSIPVVYRSFIGVPNIVLMNSMACHVYRNVRLGAYREFLPSQPSILAREKSTTPSTLAFTGNPSRPSVDSIRLTRINVDAERDIISNPPIDYDAKDASRVETSIV</sequence>
<accession>A0A067SZS9</accession>
<reference evidence="4" key="1">
    <citation type="journal article" date="2014" name="Proc. Natl. Acad. Sci. U.S.A.">
        <title>Extensive sampling of basidiomycete genomes demonstrates inadequacy of the white-rot/brown-rot paradigm for wood decay fungi.</title>
        <authorList>
            <person name="Riley R."/>
            <person name="Salamov A.A."/>
            <person name="Brown D.W."/>
            <person name="Nagy L.G."/>
            <person name="Floudas D."/>
            <person name="Held B.W."/>
            <person name="Levasseur A."/>
            <person name="Lombard V."/>
            <person name="Morin E."/>
            <person name="Otillar R."/>
            <person name="Lindquist E.A."/>
            <person name="Sun H."/>
            <person name="LaButti K.M."/>
            <person name="Schmutz J."/>
            <person name="Jabbour D."/>
            <person name="Luo H."/>
            <person name="Baker S.E."/>
            <person name="Pisabarro A.G."/>
            <person name="Walton J.D."/>
            <person name="Blanchette R.A."/>
            <person name="Henrissat B."/>
            <person name="Martin F."/>
            <person name="Cullen D."/>
            <person name="Hibbett D.S."/>
            <person name="Grigoriev I.V."/>
        </authorList>
    </citation>
    <scope>NUCLEOTIDE SEQUENCE [LARGE SCALE GENOMIC DNA]</scope>
    <source>
        <strain evidence="4">CBS 339.88</strain>
    </source>
</reference>
<organism evidence="3 4">
    <name type="scientific">Galerina marginata (strain CBS 339.88)</name>
    <dbReference type="NCBI Taxonomy" id="685588"/>
    <lineage>
        <taxon>Eukaryota</taxon>
        <taxon>Fungi</taxon>
        <taxon>Dikarya</taxon>
        <taxon>Basidiomycota</taxon>
        <taxon>Agaricomycotina</taxon>
        <taxon>Agaricomycetes</taxon>
        <taxon>Agaricomycetidae</taxon>
        <taxon>Agaricales</taxon>
        <taxon>Agaricineae</taxon>
        <taxon>Strophariaceae</taxon>
        <taxon>Galerina</taxon>
    </lineage>
</organism>
<keyword evidence="1" id="KW-0472">Membrane</keyword>